<dbReference type="Pfam" id="PF01435">
    <property type="entry name" value="Peptidase_M48"/>
    <property type="match status" value="1"/>
</dbReference>
<dbReference type="InterPro" id="IPR001915">
    <property type="entry name" value="Peptidase_M48"/>
</dbReference>
<evidence type="ECO:0000313" key="9">
    <source>
        <dbReference type="EMBL" id="CAA9228711.1"/>
    </source>
</evidence>
<dbReference type="GO" id="GO:0004222">
    <property type="term" value="F:metalloendopeptidase activity"/>
    <property type="evidence" value="ECO:0007669"/>
    <property type="project" value="InterPro"/>
</dbReference>
<dbReference type="GO" id="GO:0046872">
    <property type="term" value="F:metal ion binding"/>
    <property type="evidence" value="ECO:0007669"/>
    <property type="project" value="UniProtKB-KW"/>
</dbReference>
<dbReference type="InterPro" id="IPR052173">
    <property type="entry name" value="Beta-lactam_resp_regulator"/>
</dbReference>
<evidence type="ECO:0000256" key="1">
    <source>
        <dbReference type="ARBA" id="ARBA00022670"/>
    </source>
</evidence>
<evidence type="ECO:0000256" key="7">
    <source>
        <dbReference type="SAM" id="Phobius"/>
    </source>
</evidence>
<evidence type="ECO:0000256" key="4">
    <source>
        <dbReference type="ARBA" id="ARBA00022833"/>
    </source>
</evidence>
<keyword evidence="7" id="KW-0812">Transmembrane</keyword>
<comment type="cofactor">
    <cofactor evidence="6">
        <name>Zn(2+)</name>
        <dbReference type="ChEBI" id="CHEBI:29105"/>
    </cofactor>
    <text evidence="6">Binds 1 zinc ion per subunit.</text>
</comment>
<organism evidence="9">
    <name type="scientific">uncultured Mycobacteriales bacterium</name>
    <dbReference type="NCBI Taxonomy" id="581187"/>
    <lineage>
        <taxon>Bacteria</taxon>
        <taxon>Bacillati</taxon>
        <taxon>Actinomycetota</taxon>
        <taxon>Actinomycetes</taxon>
        <taxon>Mycobacteriales</taxon>
        <taxon>environmental samples</taxon>
    </lineage>
</organism>
<feature type="transmembrane region" description="Helical" evidence="7">
    <location>
        <begin position="97"/>
        <end position="120"/>
    </location>
</feature>
<keyword evidence="1 6" id="KW-0645">Protease</keyword>
<keyword evidence="3 6" id="KW-0378">Hydrolase</keyword>
<evidence type="ECO:0000256" key="6">
    <source>
        <dbReference type="RuleBase" id="RU003983"/>
    </source>
</evidence>
<keyword evidence="4 6" id="KW-0862">Zinc</keyword>
<accession>A0A6J4HNX9</accession>
<dbReference type="PANTHER" id="PTHR34978:SF3">
    <property type="entry name" value="SLR0241 PROTEIN"/>
    <property type="match status" value="1"/>
</dbReference>
<evidence type="ECO:0000259" key="8">
    <source>
        <dbReference type="Pfam" id="PF01435"/>
    </source>
</evidence>
<name>A0A6J4HNX9_9ACTN</name>
<evidence type="ECO:0000256" key="5">
    <source>
        <dbReference type="ARBA" id="ARBA00023049"/>
    </source>
</evidence>
<keyword evidence="7" id="KW-1133">Transmembrane helix</keyword>
<comment type="similarity">
    <text evidence="6">Belongs to the peptidase M48 family.</text>
</comment>
<sequence length="321" mass="32183">MSVGLSLLAYAVLVCFLGPLLLSGRGTTRLVPRLGVLAWQAAALSAVGAGVIGGLALAVPAVPHGVNEFLAACTHAFPGGAATAGGAAAAGGAAVRMAGLAVAAAVLGRAAWGVGTSLVIGRRQRRRHADALRIVAQPSPRPGAVVLQSDVALVYCVPGRGGQVVVTSGALRSLSESELGAVLAHEGAHLRGRHHLALAVLRGLNRAFPGVPLFGQAVAEVGRLLEMCADDIAAIRHGRATLISALSRLSTTSAPAMSLAAAATAVEERVRRLSVPPAGRARPRTALTVCVVLLAAGPLIAAGVPFAADLAHHLLHCPPSA</sequence>
<gene>
    <name evidence="9" type="ORF">AVDCRST_MAG41-813</name>
</gene>
<keyword evidence="5 6" id="KW-0482">Metalloprotease</keyword>
<feature type="transmembrane region" description="Helical" evidence="7">
    <location>
        <begin position="286"/>
        <end position="308"/>
    </location>
</feature>
<feature type="domain" description="Peptidase M48" evidence="8">
    <location>
        <begin position="135"/>
        <end position="266"/>
    </location>
</feature>
<protein>
    <submittedName>
        <fullName evidence="9">Peptidase M48, Ste24p</fullName>
    </submittedName>
</protein>
<reference evidence="9" key="1">
    <citation type="submission" date="2020-02" db="EMBL/GenBank/DDBJ databases">
        <authorList>
            <person name="Meier V. D."/>
        </authorList>
    </citation>
    <scope>NUCLEOTIDE SEQUENCE</scope>
    <source>
        <strain evidence="9">AVDCRST_MAG41</strain>
    </source>
</reference>
<dbReference type="GO" id="GO:0006508">
    <property type="term" value="P:proteolysis"/>
    <property type="evidence" value="ECO:0007669"/>
    <property type="project" value="UniProtKB-KW"/>
</dbReference>
<dbReference type="EMBL" id="CADCTP010000087">
    <property type="protein sequence ID" value="CAA9228711.1"/>
    <property type="molecule type" value="Genomic_DNA"/>
</dbReference>
<dbReference type="CDD" id="cd07326">
    <property type="entry name" value="M56_BlaR1_MecR1_like"/>
    <property type="match status" value="1"/>
</dbReference>
<evidence type="ECO:0000256" key="2">
    <source>
        <dbReference type="ARBA" id="ARBA00022723"/>
    </source>
</evidence>
<dbReference type="Gene3D" id="3.30.2010.10">
    <property type="entry name" value="Metalloproteases ('zincins'), catalytic domain"/>
    <property type="match status" value="1"/>
</dbReference>
<proteinExistence type="inferred from homology"/>
<evidence type="ECO:0000256" key="3">
    <source>
        <dbReference type="ARBA" id="ARBA00022801"/>
    </source>
</evidence>
<dbReference type="AlphaFoldDB" id="A0A6J4HNX9"/>
<dbReference type="PANTHER" id="PTHR34978">
    <property type="entry name" value="POSSIBLE SENSOR-TRANSDUCER PROTEIN BLAR"/>
    <property type="match status" value="1"/>
</dbReference>
<feature type="transmembrane region" description="Helical" evidence="7">
    <location>
        <begin position="39"/>
        <end position="62"/>
    </location>
</feature>
<keyword evidence="2" id="KW-0479">Metal-binding</keyword>
<keyword evidence="7" id="KW-0472">Membrane</keyword>